<dbReference type="SMART" id="SM00347">
    <property type="entry name" value="HTH_MARR"/>
    <property type="match status" value="1"/>
</dbReference>
<dbReference type="InterPro" id="IPR039422">
    <property type="entry name" value="MarR/SlyA-like"/>
</dbReference>
<feature type="domain" description="HTH marR-type" evidence="1">
    <location>
        <begin position="30"/>
        <end position="164"/>
    </location>
</feature>
<evidence type="ECO:0000313" key="2">
    <source>
        <dbReference type="EMBL" id="OYO17897.1"/>
    </source>
</evidence>
<evidence type="ECO:0000313" key="3">
    <source>
        <dbReference type="Proteomes" id="UP000215896"/>
    </source>
</evidence>
<dbReference type="PANTHER" id="PTHR33164:SF104">
    <property type="entry name" value="TRANSCRIPTIONAL REGULATORY PROTEIN"/>
    <property type="match status" value="1"/>
</dbReference>
<evidence type="ECO:0000259" key="1">
    <source>
        <dbReference type="PROSITE" id="PS50995"/>
    </source>
</evidence>
<accession>A0A255GPZ4</accession>
<dbReference type="InterPro" id="IPR036388">
    <property type="entry name" value="WH-like_DNA-bd_sf"/>
</dbReference>
<dbReference type="PROSITE" id="PS50995">
    <property type="entry name" value="HTH_MARR_2"/>
    <property type="match status" value="1"/>
</dbReference>
<gene>
    <name evidence="2" type="ORF">CGZ94_03280</name>
</gene>
<protein>
    <submittedName>
        <fullName evidence="2">MarR family transcriptional regulator</fullName>
    </submittedName>
</protein>
<reference evidence="2 3" key="1">
    <citation type="submission" date="2017-07" db="EMBL/GenBank/DDBJ databases">
        <title>Draft whole genome sequences of clinical Proprionibacteriaceae strains.</title>
        <authorList>
            <person name="Bernier A.-M."/>
            <person name="Bernard K."/>
            <person name="Domingo M.-C."/>
        </authorList>
    </citation>
    <scope>NUCLEOTIDE SEQUENCE [LARGE SCALE GENOMIC DNA]</scope>
    <source>
        <strain evidence="2 3">NML 030167</strain>
    </source>
</reference>
<sequence length="178" mass="19694">MSKRNGRRPDTVDEIIAAWAVTRPGLDVSAMEVFGRLHRSFLLYREQIADRFEELGTNVAGFDVMAALRRAPEFRMSAGDLAHQTLVTTGGLTLRVRKLEAAGLVRRTRDTVDNRVVHVQLTDAGRELVDRVADEHFANLARMLDGLTPRAQDDLADQLSLLEASLHAAAPGLEPREA</sequence>
<dbReference type="RefSeq" id="WP_094404678.1">
    <property type="nucleotide sequence ID" value="NZ_NMVO01000001.1"/>
</dbReference>
<name>A0A255GPZ4_9ACTN</name>
<dbReference type="AlphaFoldDB" id="A0A255GPZ4"/>
<proteinExistence type="predicted"/>
<dbReference type="SUPFAM" id="SSF46785">
    <property type="entry name" value="Winged helix' DNA-binding domain"/>
    <property type="match status" value="1"/>
</dbReference>
<dbReference type="EMBL" id="NMVO01000001">
    <property type="protein sequence ID" value="OYO17897.1"/>
    <property type="molecule type" value="Genomic_DNA"/>
</dbReference>
<dbReference type="GO" id="GO:0006950">
    <property type="term" value="P:response to stress"/>
    <property type="evidence" value="ECO:0007669"/>
    <property type="project" value="TreeGrafter"/>
</dbReference>
<dbReference type="Proteomes" id="UP000215896">
    <property type="component" value="Unassembled WGS sequence"/>
</dbReference>
<keyword evidence="3" id="KW-1185">Reference proteome</keyword>
<organism evidence="2 3">
    <name type="scientific">Enemella evansiae</name>
    <dbReference type="NCBI Taxonomy" id="2016499"/>
    <lineage>
        <taxon>Bacteria</taxon>
        <taxon>Bacillati</taxon>
        <taxon>Actinomycetota</taxon>
        <taxon>Actinomycetes</taxon>
        <taxon>Propionibacteriales</taxon>
        <taxon>Propionibacteriaceae</taxon>
        <taxon>Enemella</taxon>
    </lineage>
</organism>
<dbReference type="InterPro" id="IPR036390">
    <property type="entry name" value="WH_DNA-bd_sf"/>
</dbReference>
<dbReference type="InterPro" id="IPR000835">
    <property type="entry name" value="HTH_MarR-typ"/>
</dbReference>
<dbReference type="OrthoDB" id="3237509at2"/>
<dbReference type="Gene3D" id="1.10.10.10">
    <property type="entry name" value="Winged helix-like DNA-binding domain superfamily/Winged helix DNA-binding domain"/>
    <property type="match status" value="1"/>
</dbReference>
<dbReference type="Pfam" id="PF01047">
    <property type="entry name" value="MarR"/>
    <property type="match status" value="1"/>
</dbReference>
<dbReference type="GO" id="GO:0003700">
    <property type="term" value="F:DNA-binding transcription factor activity"/>
    <property type="evidence" value="ECO:0007669"/>
    <property type="project" value="InterPro"/>
</dbReference>
<dbReference type="PANTHER" id="PTHR33164">
    <property type="entry name" value="TRANSCRIPTIONAL REGULATOR, MARR FAMILY"/>
    <property type="match status" value="1"/>
</dbReference>
<comment type="caution">
    <text evidence="2">The sequence shown here is derived from an EMBL/GenBank/DDBJ whole genome shotgun (WGS) entry which is preliminary data.</text>
</comment>